<dbReference type="RefSeq" id="WP_342757080.1">
    <property type="nucleotide sequence ID" value="NZ_CP146256.1"/>
</dbReference>
<keyword evidence="2" id="KW-0328">Glycosyltransferase</keyword>
<dbReference type="PANTHER" id="PTHR46401">
    <property type="entry name" value="GLYCOSYLTRANSFERASE WBBK-RELATED"/>
    <property type="match status" value="1"/>
</dbReference>
<evidence type="ECO:0000313" key="2">
    <source>
        <dbReference type="EMBL" id="XAH73476.1"/>
    </source>
</evidence>
<dbReference type="EC" id="2.4.-.-" evidence="2"/>
<dbReference type="Gene3D" id="3.40.50.2000">
    <property type="entry name" value="Glycogen Phosphorylase B"/>
    <property type="match status" value="2"/>
</dbReference>
<dbReference type="GO" id="GO:0016757">
    <property type="term" value="F:glycosyltransferase activity"/>
    <property type="evidence" value="ECO:0007669"/>
    <property type="project" value="UniProtKB-KW"/>
</dbReference>
<evidence type="ECO:0000256" key="1">
    <source>
        <dbReference type="ARBA" id="ARBA00022679"/>
    </source>
</evidence>
<organism evidence="2 3">
    <name type="scientific">Kineothrix sedimenti</name>
    <dbReference type="NCBI Taxonomy" id="3123317"/>
    <lineage>
        <taxon>Bacteria</taxon>
        <taxon>Bacillati</taxon>
        <taxon>Bacillota</taxon>
        <taxon>Clostridia</taxon>
        <taxon>Lachnospirales</taxon>
        <taxon>Lachnospiraceae</taxon>
        <taxon>Kineothrix</taxon>
    </lineage>
</organism>
<accession>A0ABZ3ETE7</accession>
<keyword evidence="1 2" id="KW-0808">Transferase</keyword>
<proteinExistence type="predicted"/>
<gene>
    <name evidence="2" type="ORF">V6984_18540</name>
</gene>
<dbReference type="Proteomes" id="UP001451571">
    <property type="component" value="Chromosome"/>
</dbReference>
<sequence>MNNSNKKKSILWLSPYAPYDSVAHAGGQDFNHFLKYLHATQHFDLHVASLCLKDEIPFIDLNQYGISNTLYTINKSKIMFHIGLIVDRLSKYNIFDSCGGLLTPYTKLCFLRLLKKYSRLCHHPDIVIMHWTQAALMSPIISKMFPTASRIIIEVDVAYLGYKRQYLNITSKIQKKLWKKKYIKLKYSELLSVKNSSLSIVLNEKDAEILKKDGIQQDKLFVSIPFYHNYSNYQRKNPNSNILYFGYMGREENHLSALWFIKNVMPLLEDEIQFTIIGTEPKEELLKFQNDRIHVMGYVKDIVPYFQEGLCMVAPLVLGAGIKIKILEGLSFGIPVLTNSIGIEGIPAQDKHDFFYCETPEEYAKTIVQLKNINIQTDISTNARNFININFNTDKRLDELTQLLLSL</sequence>
<reference evidence="2 3" key="1">
    <citation type="submission" date="2024-02" db="EMBL/GenBank/DDBJ databases">
        <title>Bacterial strain from lacustrine sediment.</title>
        <authorList>
            <person name="Petit C."/>
            <person name="Fadhlaoui K."/>
        </authorList>
    </citation>
    <scope>NUCLEOTIDE SEQUENCE [LARGE SCALE GENOMIC DNA]</scope>
    <source>
        <strain evidence="2 3">IPX-CK</strain>
    </source>
</reference>
<protein>
    <submittedName>
        <fullName evidence="2">Glycosyltransferase</fullName>
        <ecNumber evidence="2">2.4.-.-</ecNumber>
    </submittedName>
</protein>
<name>A0ABZ3ETE7_9FIRM</name>
<dbReference type="EMBL" id="CP146256">
    <property type="protein sequence ID" value="XAH73476.1"/>
    <property type="molecule type" value="Genomic_DNA"/>
</dbReference>
<dbReference type="PANTHER" id="PTHR46401:SF2">
    <property type="entry name" value="GLYCOSYLTRANSFERASE WBBK-RELATED"/>
    <property type="match status" value="1"/>
</dbReference>
<dbReference type="Pfam" id="PF13692">
    <property type="entry name" value="Glyco_trans_1_4"/>
    <property type="match status" value="1"/>
</dbReference>
<keyword evidence="3" id="KW-1185">Reference proteome</keyword>
<evidence type="ECO:0000313" key="3">
    <source>
        <dbReference type="Proteomes" id="UP001451571"/>
    </source>
</evidence>
<dbReference type="SUPFAM" id="SSF53756">
    <property type="entry name" value="UDP-Glycosyltransferase/glycogen phosphorylase"/>
    <property type="match status" value="1"/>
</dbReference>